<dbReference type="STRING" id="1513793.SAMN06296036_1162"/>
<evidence type="ECO:0008006" key="6">
    <source>
        <dbReference type="Google" id="ProtNLM"/>
    </source>
</evidence>
<dbReference type="InterPro" id="IPR013042">
    <property type="entry name" value="DUF1592"/>
</dbReference>
<evidence type="ECO:0000313" key="5">
    <source>
        <dbReference type="Proteomes" id="UP000192907"/>
    </source>
</evidence>
<dbReference type="AlphaFoldDB" id="A0A1Y6C8M5"/>
<dbReference type="Pfam" id="PF07637">
    <property type="entry name" value="PSD5"/>
    <property type="match status" value="1"/>
</dbReference>
<name>A0A1Y6C8M5_9BACT</name>
<dbReference type="RefSeq" id="WP_159455494.1">
    <property type="nucleotide sequence ID" value="NZ_FWZT01000016.1"/>
</dbReference>
<evidence type="ECO:0000259" key="1">
    <source>
        <dbReference type="Pfam" id="PF07627"/>
    </source>
</evidence>
<feature type="domain" description="DUF1592" evidence="2">
    <location>
        <begin position="190"/>
        <end position="316"/>
    </location>
</feature>
<protein>
    <recommendedName>
        <fullName evidence="6">DUF1592 domain-containing protein</fullName>
    </recommendedName>
</protein>
<dbReference type="Proteomes" id="UP000192907">
    <property type="component" value="Unassembled WGS sequence"/>
</dbReference>
<accession>A0A1Y6C8M5</accession>
<feature type="domain" description="DUF1595" evidence="3">
    <location>
        <begin position="120"/>
        <end position="179"/>
    </location>
</feature>
<dbReference type="InterPro" id="IPR013043">
    <property type="entry name" value="DUF1595"/>
</dbReference>
<evidence type="ECO:0000259" key="2">
    <source>
        <dbReference type="Pfam" id="PF07631"/>
    </source>
</evidence>
<dbReference type="PROSITE" id="PS51257">
    <property type="entry name" value="PROKAR_LIPOPROTEIN"/>
    <property type="match status" value="1"/>
</dbReference>
<evidence type="ECO:0000313" key="4">
    <source>
        <dbReference type="EMBL" id="SMF51632.1"/>
    </source>
</evidence>
<dbReference type="Pfam" id="PF07627">
    <property type="entry name" value="PSCyt3"/>
    <property type="match status" value="1"/>
</dbReference>
<gene>
    <name evidence="4" type="ORF">SAMN06296036_1162</name>
</gene>
<evidence type="ECO:0000259" key="3">
    <source>
        <dbReference type="Pfam" id="PF07637"/>
    </source>
</evidence>
<dbReference type="Pfam" id="PF07631">
    <property type="entry name" value="PSD4"/>
    <property type="match status" value="1"/>
</dbReference>
<dbReference type="InterPro" id="IPR013039">
    <property type="entry name" value="DUF1588"/>
</dbReference>
<keyword evidence="5" id="KW-1185">Reference proteome</keyword>
<dbReference type="EMBL" id="FWZT01000016">
    <property type="protein sequence ID" value="SMF51632.1"/>
    <property type="molecule type" value="Genomic_DNA"/>
</dbReference>
<reference evidence="5" key="1">
    <citation type="submission" date="2017-04" db="EMBL/GenBank/DDBJ databases">
        <authorList>
            <person name="Varghese N."/>
            <person name="Submissions S."/>
        </authorList>
    </citation>
    <scope>NUCLEOTIDE SEQUENCE [LARGE SCALE GENOMIC DNA]</scope>
    <source>
        <strain evidence="5">RKEM611</strain>
    </source>
</reference>
<proteinExistence type="predicted"/>
<organism evidence="4 5">
    <name type="scientific">Pseudobacteriovorax antillogorgiicola</name>
    <dbReference type="NCBI Taxonomy" id="1513793"/>
    <lineage>
        <taxon>Bacteria</taxon>
        <taxon>Pseudomonadati</taxon>
        <taxon>Bdellovibrionota</taxon>
        <taxon>Oligoflexia</taxon>
        <taxon>Oligoflexales</taxon>
        <taxon>Pseudobacteriovoracaceae</taxon>
        <taxon>Pseudobacteriovorax</taxon>
    </lineage>
</organism>
<sequence>MKLSILILSLSVVSCFQSRPKIHRDSDVIQVPEAKKGDASVQSIRLLSNQEYGKTVQALFNQEVSIDLENDRNGLFANQIVSMPVKKVEKYVDGAIGLVDQLDIKTIPHSECPDTNFESCLARFISEFGKLAWRRPLSSEESDRFIGYISANSGLSYESKIRDLTKIFLASPHFVLRTEIGSASESRFQLTPYEMASYLSYNLLGAPPHGELWSAAENGTLNSAEKMKEYALSIIDDPSYDGYVFSNFIGSMFQLDRLETASKDPKHNFNEDSIRSAKQELQEVFLFLVKHDTKPLQSIFTNRYTVNQAALLNLYGTTSPGQENLLEIDSSNREGFLSRVAFLAINSEFDHSNPMRRGAKILDNFMCRAVPPPPPEANEAVANGQNSREFRATSPTCKGCHLSIDPIGYAFESFNEVGQVNGDYQVLEESITLDGETVSFTGLTGPNGLSQALAASREVENCLIRRWYEYLQGSPVSGTFDGDKVTQFAEMLRAGESLKSVLIEMIADKEVIYRKRLAK</sequence>
<feature type="domain" description="DUF1588" evidence="1">
    <location>
        <begin position="333"/>
        <end position="421"/>
    </location>
</feature>